<dbReference type="SUPFAM" id="SSF88633">
    <property type="entry name" value="Positive stranded ssRNA viruses"/>
    <property type="match status" value="1"/>
</dbReference>
<comment type="subcellular location">
    <subcellularLocation>
        <location evidence="1">Virion</location>
    </subcellularLocation>
</comment>
<dbReference type="GO" id="GO:0044423">
    <property type="term" value="C:virion component"/>
    <property type="evidence" value="ECO:0007669"/>
    <property type="project" value="UniProtKB-KW"/>
</dbReference>
<keyword evidence="2" id="KW-0946">Virion</keyword>
<dbReference type="InterPro" id="IPR029053">
    <property type="entry name" value="Viral_coat"/>
</dbReference>
<name>A0A894KFD7_9VIRU</name>
<accession>A0A894KFD7</accession>
<reference evidence="3" key="1">
    <citation type="journal article" date="2020" name="Viruses">
        <title>Unmapped RNA Virus Diversity in Termites and their Symbionts.</title>
        <authorList>
            <person name="Lay C.L."/>
            <person name="Shi M."/>
            <person name="Bucek A."/>
            <person name="Bourguignon T."/>
            <person name="Lo N."/>
            <person name="Holmes E.C."/>
        </authorList>
    </citation>
    <scope>NUCLEOTIDE SEQUENCE</scope>
    <source>
        <strain evidence="3">1v_8</strain>
        <strain evidence="4">2v_20</strain>
    </source>
</reference>
<evidence type="ECO:0000313" key="3">
    <source>
        <dbReference type="EMBL" id="QRW42876.1"/>
    </source>
</evidence>
<organism evidence="3">
    <name type="scientific">Nuksystermes virus</name>
    <dbReference type="NCBI Taxonomy" id="2796622"/>
    <lineage>
        <taxon>Viruses</taxon>
        <taxon>Riboviria</taxon>
    </lineage>
</organism>
<dbReference type="EMBL" id="MW052063">
    <property type="protein sequence ID" value="QRW42876.1"/>
    <property type="molecule type" value="Genomic_RNA"/>
</dbReference>
<evidence type="ECO:0000256" key="2">
    <source>
        <dbReference type="ARBA" id="ARBA00022844"/>
    </source>
</evidence>
<evidence type="ECO:0000256" key="1">
    <source>
        <dbReference type="ARBA" id="ARBA00004328"/>
    </source>
</evidence>
<protein>
    <submittedName>
        <fullName evidence="3">Putative capsid protein</fullName>
    </submittedName>
</protein>
<sequence>MSGTNEITTRVKDLNISEPLQVALPQVAGDRQSSAVINQSSWTVSEIIFQKRLYGRLDVTTADAVGKVLFHQRISMATVDDLFGKTKMYKVFFGKRIRLRYTFEVQSPWQHVGMLVLFKSIMPYDMTEKYTGSIPASGYLPMESVMQLPHKFIQLGHNGTYTVETDWISPITHRVDASGTAFTDWASPFDFGFITLQVAVPLRYATGVDSTFTIRVWVEGIVDAFGMYNPSAALMDDS</sequence>
<reference evidence="3" key="2">
    <citation type="submission" date="2020-09" db="EMBL/GenBank/DDBJ databases">
        <authorList>
            <person name="Le Lay C."/>
            <person name="Shi M."/>
            <person name="Bucek A."/>
            <person name="Bourguignon T."/>
            <person name="Lo N."/>
            <person name="Holmes E.C."/>
        </authorList>
    </citation>
    <scope>NUCLEOTIDE SEQUENCE</scope>
    <source>
        <strain evidence="3">1v_8</strain>
        <strain evidence="4">2v_20</strain>
    </source>
</reference>
<proteinExistence type="predicted"/>
<dbReference type="Gene3D" id="2.60.120.20">
    <property type="match status" value="1"/>
</dbReference>
<evidence type="ECO:0000313" key="4">
    <source>
        <dbReference type="EMBL" id="QRW42898.1"/>
    </source>
</evidence>
<dbReference type="EMBL" id="MW052145">
    <property type="protein sequence ID" value="QRW42898.1"/>
    <property type="molecule type" value="Genomic_RNA"/>
</dbReference>